<gene>
    <name evidence="1" type="ORF">MCHLO_00916</name>
</gene>
<proteinExistence type="predicted"/>
<dbReference type="Proteomes" id="UP000815677">
    <property type="component" value="Unassembled WGS sequence"/>
</dbReference>
<dbReference type="EMBL" id="DF838741">
    <property type="protein sequence ID" value="GAT43227.1"/>
    <property type="molecule type" value="Genomic_DNA"/>
</dbReference>
<evidence type="ECO:0008006" key="3">
    <source>
        <dbReference type="Google" id="ProtNLM"/>
    </source>
</evidence>
<sequence>MNFRARSLGRYATSAKKRAGIAIQDHLDTISLSQSVVLDDIERLRPQHQPAPDSPAYPKQYGDLLKRLTGAFNATQLRQFLKLYDLPLPVPGSRKEPLAVAIMQNQWHWPSLESIREQERAAEVGIQLIPLNPTQAVLILGKDGAESRAIMHQHSVRLTFQSNPLAVRVEGPNAALVEVSKHIDHLKASIVEELFALPPETSITHEILQRISRLSGALVEMFGENQVRISFLQKQTRTGMFVRRLLAQTLCEDSAPRKQSLFIHLPPSVPSSSELPASDAFPHDYALYPFLSPRFLPWTTSARGVFRVRRVEDWQGPGAVEDLTKTGGLTMARGHLLDMQQQKVKLRDLFAGTEERSGASTSIIASMGHVLLTSPPGEQFRIKPPLQGQWKIPNILNWLQSFSDPIVFAPTLPPSLLGDASSHQTLHRLVYRSVTPDHVFDIVKVEVSIPRLPNESSADAQDDWIPQCITGSMMDFDLLIPDRPTDIRFTTLRSAPLDSSGLPQQVTNYLAELRSFLRFENPDVQLPPDPPVTINHLGTTYLLQSCLNVRQKIEQGEVESIQMVTESAIDLEGEQKTAARQAVLSGGLQDEAAWKVFLRSCDSMTHY</sequence>
<name>A0ABQ0KX15_MYCCL</name>
<protein>
    <recommendedName>
        <fullName evidence="3">K Homology domain-containing protein</fullName>
    </recommendedName>
</protein>
<evidence type="ECO:0000313" key="2">
    <source>
        <dbReference type="Proteomes" id="UP000815677"/>
    </source>
</evidence>
<keyword evidence="2" id="KW-1185">Reference proteome</keyword>
<reference evidence="1" key="1">
    <citation type="submission" date="2014-09" db="EMBL/GenBank/DDBJ databases">
        <title>Genome sequence of the luminous mushroom Mycena chlorophos for searching fungal bioluminescence genes.</title>
        <authorList>
            <person name="Tanaka Y."/>
            <person name="Kasuga D."/>
            <person name="Oba Y."/>
            <person name="Hase S."/>
            <person name="Sato K."/>
            <person name="Oba Y."/>
            <person name="Sakakibara Y."/>
        </authorList>
    </citation>
    <scope>NUCLEOTIDE SEQUENCE</scope>
</reference>
<organism evidence="1 2">
    <name type="scientific">Mycena chlorophos</name>
    <name type="common">Agaric fungus</name>
    <name type="synonym">Agaricus chlorophos</name>
    <dbReference type="NCBI Taxonomy" id="658473"/>
    <lineage>
        <taxon>Eukaryota</taxon>
        <taxon>Fungi</taxon>
        <taxon>Dikarya</taxon>
        <taxon>Basidiomycota</taxon>
        <taxon>Agaricomycotina</taxon>
        <taxon>Agaricomycetes</taxon>
        <taxon>Agaricomycetidae</taxon>
        <taxon>Agaricales</taxon>
        <taxon>Marasmiineae</taxon>
        <taxon>Mycenaceae</taxon>
        <taxon>Mycena</taxon>
    </lineage>
</organism>
<accession>A0ABQ0KX15</accession>
<evidence type="ECO:0000313" key="1">
    <source>
        <dbReference type="EMBL" id="GAT43227.1"/>
    </source>
</evidence>